<comment type="caution">
    <text evidence="2">The sequence shown here is derived from an EMBL/GenBank/DDBJ whole genome shotgun (WGS) entry which is preliminary data.</text>
</comment>
<dbReference type="InterPro" id="IPR025197">
    <property type="entry name" value="DUF4116"/>
</dbReference>
<gene>
    <name evidence="2" type="ORF">PGLA2088_LOCUS31475</name>
</gene>
<organism evidence="2 3">
    <name type="scientific">Polarella glacialis</name>
    <name type="common">Dinoflagellate</name>
    <dbReference type="NCBI Taxonomy" id="89957"/>
    <lineage>
        <taxon>Eukaryota</taxon>
        <taxon>Sar</taxon>
        <taxon>Alveolata</taxon>
        <taxon>Dinophyceae</taxon>
        <taxon>Suessiales</taxon>
        <taxon>Suessiaceae</taxon>
        <taxon>Polarella</taxon>
    </lineage>
</organism>
<accession>A0A813KE34</accession>
<evidence type="ECO:0000313" key="2">
    <source>
        <dbReference type="EMBL" id="CAE8700155.1"/>
    </source>
</evidence>
<reference evidence="2" key="1">
    <citation type="submission" date="2021-02" db="EMBL/GenBank/DDBJ databases">
        <authorList>
            <person name="Dougan E. K."/>
            <person name="Rhodes N."/>
            <person name="Thang M."/>
            <person name="Chan C."/>
        </authorList>
    </citation>
    <scope>NUCLEOTIDE SEQUENCE</scope>
</reference>
<dbReference type="AlphaFoldDB" id="A0A813KE34"/>
<dbReference type="Proteomes" id="UP000626109">
    <property type="component" value="Unassembled WGS sequence"/>
</dbReference>
<name>A0A813KE34_POLGL</name>
<sequence>MGSADIEEDLAPPLDVHQPKGWRAVEGISDIEALHRTDEWRNLYQLVQKDGLGLQNVPPAIRGDREMVAEACWENGLALQYAPEELRGDWEIVLCAVSRSGTALMWASPELRGARE</sequence>
<evidence type="ECO:0000259" key="1">
    <source>
        <dbReference type="Pfam" id="PF13475"/>
    </source>
</evidence>
<proteinExistence type="predicted"/>
<protein>
    <recommendedName>
        <fullName evidence="1">DUF4116 domain-containing protein</fullName>
    </recommendedName>
</protein>
<feature type="non-terminal residue" evidence="2">
    <location>
        <position position="1"/>
    </location>
</feature>
<feature type="domain" description="DUF4116" evidence="1">
    <location>
        <begin position="75"/>
        <end position="112"/>
    </location>
</feature>
<evidence type="ECO:0000313" key="3">
    <source>
        <dbReference type="Proteomes" id="UP000626109"/>
    </source>
</evidence>
<dbReference type="EMBL" id="CAJNNW010029406">
    <property type="protein sequence ID" value="CAE8700155.1"/>
    <property type="molecule type" value="Genomic_DNA"/>
</dbReference>
<dbReference type="Pfam" id="PF13475">
    <property type="entry name" value="DUF4116"/>
    <property type="match status" value="1"/>
</dbReference>